<proteinExistence type="predicted"/>
<evidence type="ECO:0000313" key="2">
    <source>
        <dbReference type="Proteomes" id="UP000237000"/>
    </source>
</evidence>
<dbReference type="InParanoid" id="A0A2P5DP05"/>
<dbReference type="AlphaFoldDB" id="A0A2P5DP05"/>
<keyword evidence="2" id="KW-1185">Reference proteome</keyword>
<feature type="non-terminal residue" evidence="1">
    <location>
        <position position="54"/>
    </location>
</feature>
<reference evidence="2" key="1">
    <citation type="submission" date="2016-06" db="EMBL/GenBank/DDBJ databases">
        <title>Parallel loss of symbiosis genes in relatives of nitrogen-fixing non-legume Parasponia.</title>
        <authorList>
            <person name="Van Velzen R."/>
            <person name="Holmer R."/>
            <person name="Bu F."/>
            <person name="Rutten L."/>
            <person name="Van Zeijl A."/>
            <person name="Liu W."/>
            <person name="Santuari L."/>
            <person name="Cao Q."/>
            <person name="Sharma T."/>
            <person name="Shen D."/>
            <person name="Roswanjaya Y."/>
            <person name="Wardhani T."/>
            <person name="Kalhor M.S."/>
            <person name="Jansen J."/>
            <person name="Van den Hoogen J."/>
            <person name="Gungor B."/>
            <person name="Hartog M."/>
            <person name="Hontelez J."/>
            <person name="Verver J."/>
            <person name="Yang W.-C."/>
            <person name="Schijlen E."/>
            <person name="Repin R."/>
            <person name="Schilthuizen M."/>
            <person name="Schranz E."/>
            <person name="Heidstra R."/>
            <person name="Miyata K."/>
            <person name="Fedorova E."/>
            <person name="Kohlen W."/>
            <person name="Bisseling T."/>
            <person name="Smit S."/>
            <person name="Geurts R."/>
        </authorList>
    </citation>
    <scope>NUCLEOTIDE SEQUENCE [LARGE SCALE GENOMIC DNA]</scope>
    <source>
        <strain evidence="2">cv. RG33-2</strain>
    </source>
</reference>
<evidence type="ECO:0000313" key="1">
    <source>
        <dbReference type="EMBL" id="PON75021.1"/>
    </source>
</evidence>
<accession>A0A2P5DP05</accession>
<comment type="caution">
    <text evidence="1">The sequence shown here is derived from an EMBL/GenBank/DDBJ whole genome shotgun (WGS) entry which is preliminary data.</text>
</comment>
<sequence length="54" mass="6117">MGCELAGNGRNLGGCWRNGIPHKFLSLIYPRSRIFKLGYDGFLTRGEATMEIWL</sequence>
<gene>
    <name evidence="1" type="ORF">TorRG33x02_245860</name>
</gene>
<protein>
    <submittedName>
        <fullName evidence="1">Uncharacterized protein</fullName>
    </submittedName>
</protein>
<dbReference type="OrthoDB" id="10274341at2759"/>
<dbReference type="Proteomes" id="UP000237000">
    <property type="component" value="Unassembled WGS sequence"/>
</dbReference>
<organism evidence="1 2">
    <name type="scientific">Trema orientale</name>
    <name type="common">Charcoal tree</name>
    <name type="synonym">Celtis orientalis</name>
    <dbReference type="NCBI Taxonomy" id="63057"/>
    <lineage>
        <taxon>Eukaryota</taxon>
        <taxon>Viridiplantae</taxon>
        <taxon>Streptophyta</taxon>
        <taxon>Embryophyta</taxon>
        <taxon>Tracheophyta</taxon>
        <taxon>Spermatophyta</taxon>
        <taxon>Magnoliopsida</taxon>
        <taxon>eudicotyledons</taxon>
        <taxon>Gunneridae</taxon>
        <taxon>Pentapetalae</taxon>
        <taxon>rosids</taxon>
        <taxon>fabids</taxon>
        <taxon>Rosales</taxon>
        <taxon>Cannabaceae</taxon>
        <taxon>Trema</taxon>
    </lineage>
</organism>
<dbReference type="EMBL" id="JXTC01000258">
    <property type="protein sequence ID" value="PON75021.1"/>
    <property type="molecule type" value="Genomic_DNA"/>
</dbReference>
<name>A0A2P5DP05_TREOI</name>